<dbReference type="AlphaFoldDB" id="A0A7J3XX73"/>
<dbReference type="Gene3D" id="3.30.1390.20">
    <property type="entry name" value="Ribosomal protein L30, ferredoxin-like fold domain"/>
    <property type="match status" value="1"/>
</dbReference>
<comment type="similarity">
    <text evidence="1 4">Belongs to the universal ribosomal protein uL30 family.</text>
</comment>
<dbReference type="NCBIfam" id="NF004711">
    <property type="entry name" value="PRK06049.1"/>
    <property type="match status" value="1"/>
</dbReference>
<keyword evidence="2 4" id="KW-0689">Ribosomal protein</keyword>
<dbReference type="InterPro" id="IPR036919">
    <property type="entry name" value="Ribo_uL30_ferredoxin-like_sf"/>
</dbReference>
<evidence type="ECO:0000313" key="6">
    <source>
        <dbReference type="EMBL" id="HHP67304.1"/>
    </source>
</evidence>
<protein>
    <recommendedName>
        <fullName evidence="4">Large ribosomal subunit protein uL30</fullName>
    </recommendedName>
</protein>
<proteinExistence type="inferred from homology"/>
<dbReference type="Gene3D" id="1.10.15.30">
    <property type="match status" value="1"/>
</dbReference>
<dbReference type="PANTHER" id="PTHR11524">
    <property type="entry name" value="60S RIBOSOMAL PROTEIN L7"/>
    <property type="match status" value="1"/>
</dbReference>
<dbReference type="SUPFAM" id="SSF55129">
    <property type="entry name" value="Ribosomal protein L30p/L7e"/>
    <property type="match status" value="1"/>
</dbReference>
<dbReference type="InterPro" id="IPR035808">
    <property type="entry name" value="Ribosomal_uL30_euk_arc"/>
</dbReference>
<comment type="caution">
    <text evidence="6">The sequence shown here is derived from an EMBL/GenBank/DDBJ whole genome shotgun (WGS) entry which is preliminary data.</text>
</comment>
<feature type="domain" description="Large ribosomal subunit protein uL30-like ferredoxin-like fold" evidence="5">
    <location>
        <begin position="5"/>
        <end position="56"/>
    </location>
</feature>
<sequence length="158" mass="18037">MPVLYAVIRIRGLPDTPPDVEHTLSLLRLRRKYSMAIYPKDLPGLEGMLMKVKDWVTWGEIDEVTLTQLLEKRGRVKGGLKLSRDVLRKFFNVGSFEELAKKILSGEIVLHKQDVIKPVFRLHPPRGGFRGSIKKPIGDHGELGYRGRGINDLIKRML</sequence>
<evidence type="ECO:0000256" key="4">
    <source>
        <dbReference type="HAMAP-Rule" id="MF_01371"/>
    </source>
</evidence>
<name>A0A7J3XX73_9CREN</name>
<dbReference type="PANTHER" id="PTHR11524:SF16">
    <property type="entry name" value="LARGE RIBOSOMAL SUBUNIT PROTEIN UL30"/>
    <property type="match status" value="1"/>
</dbReference>
<dbReference type="GO" id="GO:0022625">
    <property type="term" value="C:cytosolic large ribosomal subunit"/>
    <property type="evidence" value="ECO:0007669"/>
    <property type="project" value="UniProtKB-UniRule"/>
</dbReference>
<dbReference type="InterPro" id="IPR016082">
    <property type="entry name" value="Ribosomal_uL30_ferredoxin-like"/>
</dbReference>
<dbReference type="HAMAP" id="MF_01371_A">
    <property type="entry name" value="Ribosomal_uL30_A"/>
    <property type="match status" value="1"/>
</dbReference>
<accession>A0A7J3XX73</accession>
<dbReference type="InterPro" id="IPR039699">
    <property type="entry name" value="Ribosomal_uL30"/>
</dbReference>
<gene>
    <name evidence="4" type="primary">rpl30</name>
    <name evidence="6" type="ORF">ENM60_00665</name>
</gene>
<dbReference type="GO" id="GO:0003735">
    <property type="term" value="F:structural constituent of ribosome"/>
    <property type="evidence" value="ECO:0007669"/>
    <property type="project" value="UniProtKB-UniRule"/>
</dbReference>
<dbReference type="Pfam" id="PF00327">
    <property type="entry name" value="Ribosomal_L30"/>
    <property type="match status" value="1"/>
</dbReference>
<evidence type="ECO:0000256" key="1">
    <source>
        <dbReference type="ARBA" id="ARBA00007594"/>
    </source>
</evidence>
<comment type="subunit">
    <text evidence="4">Part of the 50S ribosomal subunit.</text>
</comment>
<dbReference type="NCBIfam" id="TIGR01309">
    <property type="entry name" value="uL30_arch"/>
    <property type="match status" value="1"/>
</dbReference>
<evidence type="ECO:0000256" key="2">
    <source>
        <dbReference type="ARBA" id="ARBA00022980"/>
    </source>
</evidence>
<dbReference type="GO" id="GO:0006412">
    <property type="term" value="P:translation"/>
    <property type="evidence" value="ECO:0007669"/>
    <property type="project" value="UniProtKB-UniRule"/>
</dbReference>
<evidence type="ECO:0000256" key="3">
    <source>
        <dbReference type="ARBA" id="ARBA00023274"/>
    </source>
</evidence>
<dbReference type="EMBL" id="DRYK01000014">
    <property type="protein sequence ID" value="HHP67304.1"/>
    <property type="molecule type" value="Genomic_DNA"/>
</dbReference>
<dbReference type="GO" id="GO:0000463">
    <property type="term" value="P:maturation of LSU-rRNA from tricistronic rRNA transcript (SSU-rRNA, 5.8S rRNA, LSU-rRNA)"/>
    <property type="evidence" value="ECO:0007669"/>
    <property type="project" value="TreeGrafter"/>
</dbReference>
<keyword evidence="3 4" id="KW-0687">Ribonucleoprotein</keyword>
<organism evidence="6">
    <name type="scientific">Thermogladius calderae</name>
    <dbReference type="NCBI Taxonomy" id="1200300"/>
    <lineage>
        <taxon>Archaea</taxon>
        <taxon>Thermoproteota</taxon>
        <taxon>Thermoprotei</taxon>
        <taxon>Desulfurococcales</taxon>
        <taxon>Desulfurococcaceae</taxon>
        <taxon>Thermogladius</taxon>
    </lineage>
</organism>
<dbReference type="CDD" id="cd01657">
    <property type="entry name" value="Ribosomal_L7_archeal_euk"/>
    <property type="match status" value="1"/>
</dbReference>
<reference evidence="6" key="1">
    <citation type="journal article" date="2020" name="mSystems">
        <title>Genome- and Community-Level Interaction Insights into Carbon Utilization and Element Cycling Functions of Hydrothermarchaeota in Hydrothermal Sediment.</title>
        <authorList>
            <person name="Zhou Z."/>
            <person name="Liu Y."/>
            <person name="Xu W."/>
            <person name="Pan J."/>
            <person name="Luo Z.H."/>
            <person name="Li M."/>
        </authorList>
    </citation>
    <scope>NUCLEOTIDE SEQUENCE [LARGE SCALE GENOMIC DNA]</scope>
    <source>
        <strain evidence="6">SpSt-110</strain>
    </source>
</reference>
<evidence type="ECO:0000259" key="5">
    <source>
        <dbReference type="Pfam" id="PF00327"/>
    </source>
</evidence>
<dbReference type="GO" id="GO:0003723">
    <property type="term" value="F:RNA binding"/>
    <property type="evidence" value="ECO:0007669"/>
    <property type="project" value="TreeGrafter"/>
</dbReference>
<dbReference type="InterPro" id="IPR005997">
    <property type="entry name" value="Ribosomal_uL30_arc"/>
</dbReference>